<feature type="transmembrane region" description="Helical" evidence="8">
    <location>
        <begin position="744"/>
        <end position="762"/>
    </location>
</feature>
<dbReference type="Pfam" id="PF13837">
    <property type="entry name" value="Myb_DNA-bind_4"/>
    <property type="match status" value="1"/>
</dbReference>
<feature type="transmembrane region" description="Helical" evidence="8">
    <location>
        <begin position="526"/>
        <end position="546"/>
    </location>
</feature>
<feature type="transmembrane region" description="Helical" evidence="8">
    <location>
        <begin position="597"/>
        <end position="620"/>
    </location>
</feature>
<feature type="compositionally biased region" description="Polar residues" evidence="7">
    <location>
        <begin position="342"/>
        <end position="372"/>
    </location>
</feature>
<feature type="coiled-coil region" evidence="6">
    <location>
        <begin position="249"/>
        <end position="329"/>
    </location>
</feature>
<dbReference type="EMBL" id="QBLH01002732">
    <property type="protein sequence ID" value="TGZ47431.1"/>
    <property type="molecule type" value="Genomic_DNA"/>
</dbReference>
<dbReference type="GO" id="GO:0016020">
    <property type="term" value="C:membrane"/>
    <property type="evidence" value="ECO:0007669"/>
    <property type="project" value="UniProtKB-SubCell"/>
</dbReference>
<name>A0A4S2KDL7_9HYME</name>
<evidence type="ECO:0000256" key="2">
    <source>
        <dbReference type="ARBA" id="ARBA00010737"/>
    </source>
</evidence>
<reference evidence="10 11" key="1">
    <citation type="journal article" date="2019" name="Philos. Trans. R. Soc. Lond., B, Biol. Sci.">
        <title>Ant behaviour and brain gene expression of defending hosts depend on the ecological success of the intruding social parasite.</title>
        <authorList>
            <person name="Kaur R."/>
            <person name="Stoldt M."/>
            <person name="Jongepier E."/>
            <person name="Feldmeyer B."/>
            <person name="Menzel F."/>
            <person name="Bornberg-Bauer E."/>
            <person name="Foitzik S."/>
        </authorList>
    </citation>
    <scope>NUCLEOTIDE SEQUENCE [LARGE SCALE GENOMIC DNA]</scope>
    <source>
        <tissue evidence="10">Whole body</tissue>
    </source>
</reference>
<evidence type="ECO:0000313" key="11">
    <source>
        <dbReference type="Proteomes" id="UP000310200"/>
    </source>
</evidence>
<dbReference type="Proteomes" id="UP000310200">
    <property type="component" value="Unassembled WGS sequence"/>
</dbReference>
<dbReference type="Pfam" id="PF10271">
    <property type="entry name" value="Tmp39"/>
    <property type="match status" value="1"/>
</dbReference>
<evidence type="ECO:0000256" key="3">
    <source>
        <dbReference type="ARBA" id="ARBA00022692"/>
    </source>
</evidence>
<feature type="transmembrane region" description="Helical" evidence="8">
    <location>
        <begin position="413"/>
        <end position="434"/>
    </location>
</feature>
<feature type="transmembrane region" description="Helical" evidence="8">
    <location>
        <begin position="493"/>
        <end position="514"/>
    </location>
</feature>
<keyword evidence="4 8" id="KW-1133">Transmembrane helix</keyword>
<keyword evidence="11" id="KW-1185">Reference proteome</keyword>
<dbReference type="Gene3D" id="1.10.10.60">
    <property type="entry name" value="Homeodomain-like"/>
    <property type="match status" value="1"/>
</dbReference>
<feature type="region of interest" description="Disordered" evidence="7">
    <location>
        <begin position="87"/>
        <end position="113"/>
    </location>
</feature>
<dbReference type="InterPro" id="IPR044822">
    <property type="entry name" value="Myb_DNA-bind_4"/>
</dbReference>
<comment type="caution">
    <text evidence="10">The sequence shown here is derived from an EMBL/GenBank/DDBJ whole genome shotgun (WGS) entry which is preliminary data.</text>
</comment>
<feature type="transmembrane region" description="Helical" evidence="8">
    <location>
        <begin position="717"/>
        <end position="738"/>
    </location>
</feature>
<evidence type="ECO:0000313" key="10">
    <source>
        <dbReference type="EMBL" id="TGZ47431.1"/>
    </source>
</evidence>
<dbReference type="PANTHER" id="PTHR12995">
    <property type="entry name" value="FI21814P1"/>
    <property type="match status" value="1"/>
</dbReference>
<feature type="region of interest" description="Disordered" evidence="7">
    <location>
        <begin position="338"/>
        <end position="378"/>
    </location>
</feature>
<keyword evidence="6" id="KW-0175">Coiled coil</keyword>
<dbReference type="AlphaFoldDB" id="A0A4S2KDL7"/>
<evidence type="ECO:0000256" key="8">
    <source>
        <dbReference type="SAM" id="Phobius"/>
    </source>
</evidence>
<dbReference type="STRING" id="300112.A0A4S2KDL7"/>
<keyword evidence="3 8" id="KW-0812">Transmembrane</keyword>
<feature type="transmembrane region" description="Helical" evidence="8">
    <location>
        <begin position="454"/>
        <end position="472"/>
    </location>
</feature>
<accession>A0A4S2KDL7</accession>
<dbReference type="InterPro" id="IPR019397">
    <property type="entry name" value="Uncharacterised_TMEM39"/>
</dbReference>
<evidence type="ECO:0000256" key="7">
    <source>
        <dbReference type="SAM" id="MobiDB-lite"/>
    </source>
</evidence>
<sequence>MTNLGPTELHGCTLSDFVASAKMQGCFNRDEEGKVIIDSNGFVTITCEEENVVFQLHISEIDDKSEQMCFNVNGKDVTIDVVPWEMADNDSESEKQADKSKEPDKAGTPTTSKGGNAIFPWCDASTKIFLKEYKEKKELVRNRKLKNMKKAYQEIAKNLMENGFSVSPLQVENRYKTLKRAYKNMMIHNRRNGRGKYICSYEQDLDEIFSSDLYDTEMNGDDDSKAGSMMIAKSSGTETAHNLKAIQHNARLEAQNVKIIENLQSCQRLLRNLISRMDNKNKNSNYMRNGVLQVCMEMRDMQKEEFARAEEHREKANTQREIRNSLLEEIVTILKSGKDTRNTVNRTGPTAKSGGSNVSSANTNNGRSNSGERASANGADDKRLDEIYSGRSLAPKHIPIPAVPVDRQLNFEALSLIVSIIAACLQLLNLYRTVWWLPNSYNGYSMNFYLIDPYLLIFIFTMVAHRFLYKLLRKIIDISLPVRSVPAKLVIRNILRLSLGVVVQSVLSWCIYHMTERYDSMKIVYLFLPSLSVYFMFGVKTTLFFFNDIILDIWGKEEQKTKYVLDKPLHNCSLNASAIRAEVSTLRTDFNQRLRRALFSSSISAYVCGVAPIIFVPPHLHYNELWVIQHVILFWLGRICAYCDELHRAAMHLGRWVKVENRNNHIYAQPWNDAVLWPHGSIVRHNREIYRSEGLCTAAEPGNLFHSKFYSVFNNRVTLLSLILALQLLLVNIQLFILLGVTEWYQILSTILLLVIHYYTLFKMARDFLISWKVYRAEQIIQEKSQMVVHSVAQ</sequence>
<feature type="domain" description="Myb/SANT-like DNA-binding" evidence="9">
    <location>
        <begin position="121"/>
        <end position="208"/>
    </location>
</feature>
<evidence type="ECO:0000256" key="1">
    <source>
        <dbReference type="ARBA" id="ARBA00004141"/>
    </source>
</evidence>
<comment type="subcellular location">
    <subcellularLocation>
        <location evidence="1">Membrane</location>
        <topology evidence="1">Multi-pass membrane protein</topology>
    </subcellularLocation>
</comment>
<dbReference type="PANTHER" id="PTHR12995:SF4">
    <property type="entry name" value="FI21814P1"/>
    <property type="match status" value="1"/>
</dbReference>
<proteinExistence type="inferred from homology"/>
<protein>
    <submittedName>
        <fullName evidence="10">Transmembrane protein</fullName>
    </submittedName>
</protein>
<gene>
    <name evidence="10" type="ORF">DBV15_00135</name>
</gene>
<organism evidence="10 11">
    <name type="scientific">Temnothorax longispinosus</name>
    <dbReference type="NCBI Taxonomy" id="300112"/>
    <lineage>
        <taxon>Eukaryota</taxon>
        <taxon>Metazoa</taxon>
        <taxon>Ecdysozoa</taxon>
        <taxon>Arthropoda</taxon>
        <taxon>Hexapoda</taxon>
        <taxon>Insecta</taxon>
        <taxon>Pterygota</taxon>
        <taxon>Neoptera</taxon>
        <taxon>Endopterygota</taxon>
        <taxon>Hymenoptera</taxon>
        <taxon>Apocrita</taxon>
        <taxon>Aculeata</taxon>
        <taxon>Formicoidea</taxon>
        <taxon>Formicidae</taxon>
        <taxon>Myrmicinae</taxon>
        <taxon>Temnothorax</taxon>
    </lineage>
</organism>
<feature type="compositionally biased region" description="Basic and acidic residues" evidence="7">
    <location>
        <begin position="92"/>
        <end position="105"/>
    </location>
</feature>
<feature type="transmembrane region" description="Helical" evidence="8">
    <location>
        <begin position="626"/>
        <end position="643"/>
    </location>
</feature>
<evidence type="ECO:0000256" key="6">
    <source>
        <dbReference type="SAM" id="Coils"/>
    </source>
</evidence>
<evidence type="ECO:0000256" key="4">
    <source>
        <dbReference type="ARBA" id="ARBA00022989"/>
    </source>
</evidence>
<keyword evidence="5 8" id="KW-0472">Membrane</keyword>
<evidence type="ECO:0000256" key="5">
    <source>
        <dbReference type="ARBA" id="ARBA00023136"/>
    </source>
</evidence>
<comment type="similarity">
    <text evidence="2">Belongs to the TMEM39 family.</text>
</comment>
<evidence type="ECO:0000259" key="9">
    <source>
        <dbReference type="Pfam" id="PF13837"/>
    </source>
</evidence>